<dbReference type="Gene3D" id="1.25.10.10">
    <property type="entry name" value="Leucine-rich Repeat Variant"/>
    <property type="match status" value="1"/>
</dbReference>
<dbReference type="GO" id="GO:0051898">
    <property type="term" value="P:negative regulation of phosphatidylinositol 3-kinase/protein kinase B signal transduction"/>
    <property type="evidence" value="ECO:0007669"/>
    <property type="project" value="TreeGrafter"/>
</dbReference>
<sequence length="1044" mass="114021">MPNTNVRLKAIQSLVRIMELNRYSYEEEILERVVIPHFSQISNETDLQIRVSVANALVEFARHCDTKRCGELLDILEKLVNRPFEQHTSSADCIIKCESDILDVVTAVHGLIEIFAVKLHRLPSTHAIKIFNILISHLEQHYERPKVFENGRIVRFKIFKWLLRARANASYHIGYPDPENGDAIKFSAYLGIDSSLPPQGNQHPRHQLPSHDLIAGSHFTTISIRRACKTIIKCLDLERDYEILQLVIKELPKVLCNKALIQGNDIEALAVSLFRIFQDVNKALHLTYAPTSEEVNALFLPAIASLVIYHHCISSHQINTLILALCSGIFSGTANVCINTLTTMILEMPDTLTRTLADILLQMSKMSDTAMVAIPVLEFLSILSRMPNQYFTNFIPRQYMYVFAISLPYTKPNRYDHYTVSLAHHVIAGWFLKCKLDMRKNFVTYIISSIQSNASMLYDDIDKFKHSIQRQDLNSLNEDSSNRKRSTSLTERGSRNTNVRNGSDMRPPINDNLKSFHAELAETCIDFLARHTFSPCSALPKRLPAVEYLLKDGLSQTWVVGHNLVTITTSGCPTGPIRNGLCDRCSHIGKQAISSSSLVASKSDSSSTAPLSPETNNTQSSVTPLAAERRYTKASLQYSSGNESAGSTDLTSSSSSASGAISSNIAITQRQISNSSTASLEALSRRGSNPEPSEGVAGAVGSTTSLQGGHSLSTTSISASPTQLQSVQQQLCVRSCSGWAEILIRRPTGNISWITRIQNPIANDCFGHDVPFSNIVSLFLPTSHGGVFGPDFAHSTLMPELQPENGKSVVGGISNAFSSNTSADNDGSVQPVGSAPIIADEQKTAGTNTKVRALQRQEEISSSTAVPSLGSSLSTAAIDIPKPLTSKRIGGKEALADSVSDGEADDNTRQFADELSRARNPVRRVNSSPEMSSSWRQTFLAAKPVPLSAESAKIKGSKYSASFQGLEEAHSQQLQQQKKKSVQYTKDMRVSCEAIPEEIAGSTPPQVQSADTLGVATSGVPGNELLSSFSAGSVATTAKKSIDK</sequence>
<dbReference type="GO" id="GO:0005634">
    <property type="term" value="C:nucleus"/>
    <property type="evidence" value="ECO:0007669"/>
    <property type="project" value="InterPro"/>
</dbReference>
<gene>
    <name evidence="3" type="primary">Tsc2_0</name>
    <name evidence="3" type="ORF">c0_g1_i2</name>
</gene>
<feature type="domain" description="Tuberin-type" evidence="2">
    <location>
        <begin position="100"/>
        <end position="436"/>
    </location>
</feature>
<dbReference type="GO" id="GO:0005096">
    <property type="term" value="F:GTPase activator activity"/>
    <property type="evidence" value="ECO:0007669"/>
    <property type="project" value="InterPro"/>
</dbReference>
<dbReference type="AlphaFoldDB" id="A0A0K8VK68"/>
<dbReference type="SUPFAM" id="SSF48371">
    <property type="entry name" value="ARM repeat"/>
    <property type="match status" value="1"/>
</dbReference>
<dbReference type="InterPro" id="IPR011989">
    <property type="entry name" value="ARM-like"/>
</dbReference>
<protein>
    <submittedName>
        <fullName evidence="3">Tuberin</fullName>
    </submittedName>
</protein>
<feature type="compositionally biased region" description="Low complexity" evidence="1">
    <location>
        <begin position="644"/>
        <end position="656"/>
    </location>
</feature>
<dbReference type="OrthoDB" id="5797019at2759"/>
<dbReference type="PANTHER" id="PTHR10063:SF0">
    <property type="entry name" value="TUBERIN"/>
    <property type="match status" value="1"/>
</dbReference>
<dbReference type="GO" id="GO:0033596">
    <property type="term" value="C:TSC1-TSC2 complex"/>
    <property type="evidence" value="ECO:0007669"/>
    <property type="project" value="TreeGrafter"/>
</dbReference>
<reference evidence="3" key="1">
    <citation type="submission" date="2015-06" db="EMBL/GenBank/DDBJ databases">
        <authorList>
            <person name="Hoefler B.C."/>
            <person name="Straight P.D."/>
        </authorList>
    </citation>
    <scope>NUCLEOTIDE SEQUENCE</scope>
</reference>
<feature type="region of interest" description="Disordered" evidence="1">
    <location>
        <begin position="475"/>
        <end position="508"/>
    </location>
</feature>
<dbReference type="GO" id="GO:0030178">
    <property type="term" value="P:negative regulation of Wnt signaling pathway"/>
    <property type="evidence" value="ECO:0007669"/>
    <property type="project" value="TreeGrafter"/>
</dbReference>
<dbReference type="GO" id="GO:0051726">
    <property type="term" value="P:regulation of cell cycle"/>
    <property type="evidence" value="ECO:0007669"/>
    <property type="project" value="TreeGrafter"/>
</dbReference>
<feature type="compositionally biased region" description="Polar residues" evidence="1">
    <location>
        <begin position="614"/>
        <end position="623"/>
    </location>
</feature>
<evidence type="ECO:0000256" key="1">
    <source>
        <dbReference type="SAM" id="MobiDB-lite"/>
    </source>
</evidence>
<feature type="compositionally biased region" description="Polar residues" evidence="1">
    <location>
        <begin position="634"/>
        <end position="643"/>
    </location>
</feature>
<name>A0A0K8VK68_BACLA</name>
<dbReference type="InterPro" id="IPR016024">
    <property type="entry name" value="ARM-type_fold"/>
</dbReference>
<feature type="region of interest" description="Disordered" evidence="1">
    <location>
        <begin position="997"/>
        <end position="1017"/>
    </location>
</feature>
<dbReference type="PANTHER" id="PTHR10063">
    <property type="entry name" value="TUBERIN"/>
    <property type="match status" value="1"/>
</dbReference>
<proteinExistence type="predicted"/>
<dbReference type="InterPro" id="IPR018515">
    <property type="entry name" value="Tuberin-type_domain"/>
</dbReference>
<dbReference type="Pfam" id="PF03542">
    <property type="entry name" value="Tuberin"/>
    <property type="match status" value="1"/>
</dbReference>
<accession>A0A0K8VK68</accession>
<dbReference type="EMBL" id="GDHF01013057">
    <property type="protein sequence ID" value="JAI39257.1"/>
    <property type="molecule type" value="Transcribed_RNA"/>
</dbReference>
<feature type="compositionally biased region" description="Low complexity" evidence="1">
    <location>
        <begin position="599"/>
        <end position="613"/>
    </location>
</feature>
<dbReference type="GO" id="GO:0046627">
    <property type="term" value="P:negative regulation of insulin receptor signaling pathway"/>
    <property type="evidence" value="ECO:0007669"/>
    <property type="project" value="TreeGrafter"/>
</dbReference>
<evidence type="ECO:0000313" key="3">
    <source>
        <dbReference type="EMBL" id="JAI39257.1"/>
    </source>
</evidence>
<organism evidence="3">
    <name type="scientific">Bactrocera latifrons</name>
    <name type="common">Malaysian fruit fly</name>
    <name type="synonym">Chaetodacus latifrons</name>
    <dbReference type="NCBI Taxonomy" id="174628"/>
    <lineage>
        <taxon>Eukaryota</taxon>
        <taxon>Metazoa</taxon>
        <taxon>Ecdysozoa</taxon>
        <taxon>Arthropoda</taxon>
        <taxon>Hexapoda</taxon>
        <taxon>Insecta</taxon>
        <taxon>Pterygota</taxon>
        <taxon>Neoptera</taxon>
        <taxon>Endopterygota</taxon>
        <taxon>Diptera</taxon>
        <taxon>Brachycera</taxon>
        <taxon>Muscomorpha</taxon>
        <taxon>Tephritoidea</taxon>
        <taxon>Tephritidae</taxon>
        <taxon>Bactrocera</taxon>
        <taxon>Bactrocera</taxon>
    </lineage>
</organism>
<dbReference type="InterPro" id="IPR027107">
    <property type="entry name" value="Tuberin/Ral-act_asu"/>
</dbReference>
<feature type="compositionally biased region" description="Polar residues" evidence="1">
    <location>
        <begin position="487"/>
        <end position="501"/>
    </location>
</feature>
<dbReference type="GO" id="GO:0032007">
    <property type="term" value="P:negative regulation of TOR signaling"/>
    <property type="evidence" value="ECO:0007669"/>
    <property type="project" value="TreeGrafter"/>
</dbReference>
<feature type="region of interest" description="Disordered" evidence="1">
    <location>
        <begin position="599"/>
        <end position="656"/>
    </location>
</feature>
<feature type="compositionally biased region" description="Polar residues" evidence="1">
    <location>
        <begin position="701"/>
        <end position="717"/>
    </location>
</feature>
<feature type="region of interest" description="Disordered" evidence="1">
    <location>
        <begin position="677"/>
        <end position="717"/>
    </location>
</feature>
<evidence type="ECO:0000259" key="2">
    <source>
        <dbReference type="Pfam" id="PF03542"/>
    </source>
</evidence>